<protein>
    <recommendedName>
        <fullName evidence="2">Guanylate cyclase domain-containing protein</fullName>
    </recommendedName>
</protein>
<gene>
    <name evidence="1" type="ORF">METZ01_LOCUS449632</name>
</gene>
<feature type="non-terminal residue" evidence="1">
    <location>
        <position position="36"/>
    </location>
</feature>
<dbReference type="AlphaFoldDB" id="A0A382ZQ25"/>
<reference evidence="1" key="1">
    <citation type="submission" date="2018-05" db="EMBL/GenBank/DDBJ databases">
        <authorList>
            <person name="Lanie J.A."/>
            <person name="Ng W.-L."/>
            <person name="Kazmierczak K.M."/>
            <person name="Andrzejewski T.M."/>
            <person name="Davidsen T.M."/>
            <person name="Wayne K.J."/>
            <person name="Tettelin H."/>
            <person name="Glass J.I."/>
            <person name="Rusch D."/>
            <person name="Podicherti R."/>
            <person name="Tsui H.-C.T."/>
            <person name="Winkler M.E."/>
        </authorList>
    </citation>
    <scope>NUCLEOTIDE SEQUENCE</scope>
</reference>
<dbReference type="EMBL" id="UINC01185195">
    <property type="protein sequence ID" value="SVD96778.1"/>
    <property type="molecule type" value="Genomic_DNA"/>
</dbReference>
<accession>A0A382ZQ25</accession>
<evidence type="ECO:0000313" key="1">
    <source>
        <dbReference type="EMBL" id="SVD96778.1"/>
    </source>
</evidence>
<evidence type="ECO:0008006" key="2">
    <source>
        <dbReference type="Google" id="ProtNLM"/>
    </source>
</evidence>
<organism evidence="1">
    <name type="scientific">marine metagenome</name>
    <dbReference type="NCBI Taxonomy" id="408172"/>
    <lineage>
        <taxon>unclassified sequences</taxon>
        <taxon>metagenomes</taxon>
        <taxon>ecological metagenomes</taxon>
    </lineage>
</organism>
<proteinExistence type="predicted"/>
<name>A0A382ZQ25_9ZZZZ</name>
<sequence length="36" mass="4007">MSESRQLAAIVFTDIAGYSQAMGNDEKYALELLKKN</sequence>